<evidence type="ECO:0000256" key="2">
    <source>
        <dbReference type="ARBA" id="ARBA00022747"/>
    </source>
</evidence>
<evidence type="ECO:0000313" key="6">
    <source>
        <dbReference type="Proteomes" id="UP000051445"/>
    </source>
</evidence>
<gene>
    <name evidence="5" type="ORF">FD27_GL001677</name>
</gene>
<evidence type="ECO:0000313" key="5">
    <source>
        <dbReference type="EMBL" id="KRL28677.1"/>
    </source>
</evidence>
<evidence type="ECO:0000256" key="1">
    <source>
        <dbReference type="ARBA" id="ARBA00010923"/>
    </source>
</evidence>
<proteinExistence type="inferred from homology"/>
<dbReference type="AlphaFoldDB" id="A0A0R1PFB1"/>
<keyword evidence="3" id="KW-0238">DNA-binding</keyword>
<feature type="domain" description="Type I restriction modification DNA specificity" evidence="4">
    <location>
        <begin position="231"/>
        <end position="331"/>
    </location>
</feature>
<dbReference type="OrthoDB" id="9795776at2"/>
<dbReference type="InterPro" id="IPR052021">
    <property type="entry name" value="Type-I_RS_S_subunit"/>
</dbReference>
<dbReference type="GO" id="GO:0009307">
    <property type="term" value="P:DNA restriction-modification system"/>
    <property type="evidence" value="ECO:0007669"/>
    <property type="project" value="UniProtKB-KW"/>
</dbReference>
<protein>
    <submittedName>
        <fullName evidence="5">Type-i specificity determinant subunit</fullName>
    </submittedName>
</protein>
<dbReference type="PANTHER" id="PTHR30408">
    <property type="entry name" value="TYPE-1 RESTRICTION ENZYME ECOKI SPECIFICITY PROTEIN"/>
    <property type="match status" value="1"/>
</dbReference>
<dbReference type="PANTHER" id="PTHR30408:SF12">
    <property type="entry name" value="TYPE I RESTRICTION ENZYME MJAVIII SPECIFICITY SUBUNIT"/>
    <property type="match status" value="1"/>
</dbReference>
<dbReference type="InterPro" id="IPR000055">
    <property type="entry name" value="Restrct_endonuc_typeI_TRD"/>
</dbReference>
<dbReference type="InterPro" id="IPR044946">
    <property type="entry name" value="Restrct_endonuc_typeI_TRD_sf"/>
</dbReference>
<dbReference type="SUPFAM" id="SSF116734">
    <property type="entry name" value="DNA methylase specificity domain"/>
    <property type="match status" value="2"/>
</dbReference>
<sequence length="356" mass="41092">MKEQKKKVPDLRFKGFTDDWEQRKLLETQTTFTDGNYSSLYPQKEDFTTAQNGVPFLTGSDIYDGKLNNKNCKYITHEKNKKLTSGHVAFDDVVIAVRGSLGNIGYASKNNEGWNINSQLAIIRTNKDELNGYFIFCYLITNEGLKAINSRITGTALKQLPIKQLSSIYIPVIGLKEQNLISKIFKLITNQITLQQRKLDLLNQLKKGLLQKMFADKDSKRPILRFNGFTDDWEERKLGDVTDIKTGSRNHQDSVENGKYPFFVRSEKIERLDEYDFDTTAILIPGDGRIGEIFHYYDGKFALHQRVYKVDNFNGIDVLFLLSLFRYSFRRHALRLNAQGTVPSLCLLNGRYYFQN</sequence>
<dbReference type="GO" id="GO:0003677">
    <property type="term" value="F:DNA binding"/>
    <property type="evidence" value="ECO:0007669"/>
    <property type="project" value="UniProtKB-KW"/>
</dbReference>
<accession>A0A0R1PFB1</accession>
<dbReference type="STRING" id="1423746.FD27_GL001677"/>
<dbReference type="Pfam" id="PF01420">
    <property type="entry name" value="Methylase_S"/>
    <property type="match status" value="2"/>
</dbReference>
<dbReference type="Proteomes" id="UP000051445">
    <property type="component" value="Unassembled WGS sequence"/>
</dbReference>
<evidence type="ECO:0000256" key="3">
    <source>
        <dbReference type="ARBA" id="ARBA00023125"/>
    </source>
</evidence>
<evidence type="ECO:0000259" key="4">
    <source>
        <dbReference type="Pfam" id="PF01420"/>
    </source>
</evidence>
<dbReference type="EMBL" id="AZER01000004">
    <property type="protein sequence ID" value="KRL28677.1"/>
    <property type="molecule type" value="Genomic_DNA"/>
</dbReference>
<dbReference type="Gene3D" id="3.90.220.20">
    <property type="entry name" value="DNA methylase specificity domains"/>
    <property type="match status" value="2"/>
</dbReference>
<comment type="similarity">
    <text evidence="1">Belongs to the type-I restriction system S methylase family.</text>
</comment>
<feature type="domain" description="Type I restriction modification DNA specificity" evidence="4">
    <location>
        <begin position="51"/>
        <end position="203"/>
    </location>
</feature>
<dbReference type="RefSeq" id="WP_057748214.1">
    <property type="nucleotide sequence ID" value="NZ_AZER01000004.1"/>
</dbReference>
<name>A0A0R1PFB1_9LACO</name>
<dbReference type="PATRIC" id="fig|1423746.3.peg.1709"/>
<reference evidence="5 6" key="1">
    <citation type="journal article" date="2015" name="Genome Announc.">
        <title>Expanding the biotechnology potential of lactobacilli through comparative genomics of 213 strains and associated genera.</title>
        <authorList>
            <person name="Sun Z."/>
            <person name="Harris H.M."/>
            <person name="McCann A."/>
            <person name="Guo C."/>
            <person name="Argimon S."/>
            <person name="Zhang W."/>
            <person name="Yang X."/>
            <person name="Jeffery I.B."/>
            <person name="Cooney J.C."/>
            <person name="Kagawa T.F."/>
            <person name="Liu W."/>
            <person name="Song Y."/>
            <person name="Salvetti E."/>
            <person name="Wrobel A."/>
            <person name="Rasinkangas P."/>
            <person name="Parkhill J."/>
            <person name="Rea M.C."/>
            <person name="O'Sullivan O."/>
            <person name="Ritari J."/>
            <person name="Douillard F.P."/>
            <person name="Paul Ross R."/>
            <person name="Yang R."/>
            <person name="Briner A.E."/>
            <person name="Felis G.E."/>
            <person name="de Vos W.M."/>
            <person name="Barrangou R."/>
            <person name="Klaenhammer T.R."/>
            <person name="Caufield P.W."/>
            <person name="Cui Y."/>
            <person name="Zhang H."/>
            <person name="O'Toole P.W."/>
        </authorList>
    </citation>
    <scope>NUCLEOTIDE SEQUENCE [LARGE SCALE GENOMIC DNA]</scope>
    <source>
        <strain evidence="5 6">DSM 13145</strain>
    </source>
</reference>
<keyword evidence="2" id="KW-0680">Restriction system</keyword>
<keyword evidence="6" id="KW-1185">Reference proteome</keyword>
<comment type="caution">
    <text evidence="5">The sequence shown here is derived from an EMBL/GenBank/DDBJ whole genome shotgun (WGS) entry which is preliminary data.</text>
</comment>
<organism evidence="5 6">
    <name type="scientific">Limosilactobacillus frumenti DSM 13145</name>
    <dbReference type="NCBI Taxonomy" id="1423746"/>
    <lineage>
        <taxon>Bacteria</taxon>
        <taxon>Bacillati</taxon>
        <taxon>Bacillota</taxon>
        <taxon>Bacilli</taxon>
        <taxon>Lactobacillales</taxon>
        <taxon>Lactobacillaceae</taxon>
        <taxon>Limosilactobacillus</taxon>
    </lineage>
</organism>